<reference evidence="10 11" key="1">
    <citation type="submission" date="2024-07" db="EMBL/GenBank/DDBJ databases">
        <title>Chromosome-level genome assembly of the water stick insect Ranatra chinensis (Heteroptera: Nepidae).</title>
        <authorList>
            <person name="Liu X."/>
        </authorList>
    </citation>
    <scope>NUCLEOTIDE SEQUENCE [LARGE SCALE GENOMIC DNA]</scope>
    <source>
        <strain evidence="10">Cailab_2021Rc</strain>
        <tissue evidence="10">Muscle</tissue>
    </source>
</reference>
<feature type="domain" description="C2H2-type" evidence="9">
    <location>
        <begin position="85"/>
        <end position="112"/>
    </location>
</feature>
<evidence type="ECO:0000313" key="11">
    <source>
        <dbReference type="Proteomes" id="UP001558652"/>
    </source>
</evidence>
<dbReference type="PANTHER" id="PTHR24404">
    <property type="entry name" value="ZINC FINGER PROTEIN"/>
    <property type="match status" value="1"/>
</dbReference>
<evidence type="ECO:0000313" key="10">
    <source>
        <dbReference type="EMBL" id="KAL1115016.1"/>
    </source>
</evidence>
<dbReference type="Proteomes" id="UP001558652">
    <property type="component" value="Unassembled WGS sequence"/>
</dbReference>
<feature type="domain" description="C2H2-type" evidence="9">
    <location>
        <begin position="168"/>
        <end position="195"/>
    </location>
</feature>
<dbReference type="InterPro" id="IPR050589">
    <property type="entry name" value="Ikaros_C2H2-ZF"/>
</dbReference>
<evidence type="ECO:0000259" key="9">
    <source>
        <dbReference type="PROSITE" id="PS50157"/>
    </source>
</evidence>
<evidence type="ECO:0000256" key="7">
    <source>
        <dbReference type="ARBA" id="ARBA00023242"/>
    </source>
</evidence>
<protein>
    <recommendedName>
        <fullName evidence="9">C2H2-type domain-containing protein</fullName>
    </recommendedName>
</protein>
<dbReference type="Pfam" id="PF13909">
    <property type="entry name" value="zf-H2C2_5"/>
    <property type="match status" value="1"/>
</dbReference>
<dbReference type="InterPro" id="IPR036236">
    <property type="entry name" value="Znf_C2H2_sf"/>
</dbReference>
<dbReference type="GO" id="GO:0003677">
    <property type="term" value="F:DNA binding"/>
    <property type="evidence" value="ECO:0007669"/>
    <property type="project" value="UniProtKB-KW"/>
</dbReference>
<comment type="subcellular location">
    <subcellularLocation>
        <location evidence="1">Nucleus</location>
    </subcellularLocation>
</comment>
<comment type="caution">
    <text evidence="10">The sequence shown here is derived from an EMBL/GenBank/DDBJ whole genome shotgun (WGS) entry which is preliminary data.</text>
</comment>
<dbReference type="SUPFAM" id="SSF57667">
    <property type="entry name" value="beta-beta-alpha zinc fingers"/>
    <property type="match status" value="4"/>
</dbReference>
<evidence type="ECO:0000256" key="2">
    <source>
        <dbReference type="ARBA" id="ARBA00022723"/>
    </source>
</evidence>
<dbReference type="EMBL" id="JBFDAA010000020">
    <property type="protein sequence ID" value="KAL1115016.1"/>
    <property type="molecule type" value="Genomic_DNA"/>
</dbReference>
<keyword evidence="6" id="KW-0238">DNA-binding</keyword>
<proteinExistence type="predicted"/>
<sequence length="279" mass="32262">MLYLIVAEVPMGVLFSLCHFTDIADFGSLSDKKCDILSGSNTGEKTAGEGHVSNDELLRNPLTNGSSDVEECLAEMEYCEGGGRFVCDNCGHRTTRPSRLKQHKRIHSEKSFLCDLCDYRTNLVGNLKAHKMRHTDEKLFECDQCDYTTNWTSALKRHKIKHTGEMPFVCDQCDYRTTWTHDLKRHMRRHSGVKLFMCDQCDFRASQASNLKAHKRTHSGEKPYECDQCHYRSNQLSALKRHKKKHAFRSVCSATIPSDMRMRSNDPFVRDYRVTWQNH</sequence>
<dbReference type="FunFam" id="3.30.160.60:FF:000630">
    <property type="entry name" value="Zinc finger protein 180"/>
    <property type="match status" value="1"/>
</dbReference>
<dbReference type="Gene3D" id="3.30.160.60">
    <property type="entry name" value="Classic Zinc Finger"/>
    <property type="match status" value="6"/>
</dbReference>
<dbReference type="FunFam" id="3.30.160.60:FF:000448">
    <property type="entry name" value="RE1-silencing transcription factor A"/>
    <property type="match status" value="1"/>
</dbReference>
<keyword evidence="3" id="KW-0677">Repeat</keyword>
<accession>A0ABD0XUQ8</accession>
<dbReference type="FunFam" id="3.30.160.60:FF:000882">
    <property type="entry name" value="Predicted gene, 21060"/>
    <property type="match status" value="1"/>
</dbReference>
<keyword evidence="11" id="KW-1185">Reference proteome</keyword>
<keyword evidence="7" id="KW-0539">Nucleus</keyword>
<dbReference type="GO" id="GO:0008270">
    <property type="term" value="F:zinc ion binding"/>
    <property type="evidence" value="ECO:0007669"/>
    <property type="project" value="UniProtKB-KW"/>
</dbReference>
<dbReference type="PROSITE" id="PS50157">
    <property type="entry name" value="ZINC_FINGER_C2H2_2"/>
    <property type="match status" value="6"/>
</dbReference>
<feature type="domain" description="C2H2-type" evidence="9">
    <location>
        <begin position="140"/>
        <end position="167"/>
    </location>
</feature>
<organism evidence="10 11">
    <name type="scientific">Ranatra chinensis</name>
    <dbReference type="NCBI Taxonomy" id="642074"/>
    <lineage>
        <taxon>Eukaryota</taxon>
        <taxon>Metazoa</taxon>
        <taxon>Ecdysozoa</taxon>
        <taxon>Arthropoda</taxon>
        <taxon>Hexapoda</taxon>
        <taxon>Insecta</taxon>
        <taxon>Pterygota</taxon>
        <taxon>Neoptera</taxon>
        <taxon>Paraneoptera</taxon>
        <taxon>Hemiptera</taxon>
        <taxon>Heteroptera</taxon>
        <taxon>Panheteroptera</taxon>
        <taxon>Nepomorpha</taxon>
        <taxon>Nepidae</taxon>
        <taxon>Ranatrinae</taxon>
        <taxon>Ranatra</taxon>
    </lineage>
</organism>
<dbReference type="PANTHER" id="PTHR24404:SF111">
    <property type="entry name" value="GASTRULA ZINC FINGER PROTEIN XLCGF49.1-LIKE-RELATED"/>
    <property type="match status" value="1"/>
</dbReference>
<evidence type="ECO:0000256" key="4">
    <source>
        <dbReference type="ARBA" id="ARBA00022771"/>
    </source>
</evidence>
<dbReference type="InterPro" id="IPR013087">
    <property type="entry name" value="Znf_C2H2_type"/>
</dbReference>
<feature type="domain" description="C2H2-type" evidence="9">
    <location>
        <begin position="196"/>
        <end position="223"/>
    </location>
</feature>
<dbReference type="AlphaFoldDB" id="A0ABD0XUQ8"/>
<name>A0ABD0XUQ8_9HEMI</name>
<dbReference type="SMART" id="SM00355">
    <property type="entry name" value="ZnF_C2H2"/>
    <property type="match status" value="6"/>
</dbReference>
<keyword evidence="4 8" id="KW-0863">Zinc-finger</keyword>
<feature type="domain" description="C2H2-type" evidence="9">
    <location>
        <begin position="224"/>
        <end position="247"/>
    </location>
</feature>
<dbReference type="FunFam" id="3.30.160.60:FF:002069">
    <property type="entry name" value="Uncharacterized protein"/>
    <property type="match status" value="1"/>
</dbReference>
<feature type="domain" description="C2H2-type" evidence="9">
    <location>
        <begin position="112"/>
        <end position="139"/>
    </location>
</feature>
<dbReference type="Pfam" id="PF00096">
    <property type="entry name" value="zf-C2H2"/>
    <property type="match status" value="2"/>
</dbReference>
<gene>
    <name evidence="10" type="ORF">AAG570_007047</name>
</gene>
<evidence type="ECO:0000256" key="8">
    <source>
        <dbReference type="PROSITE-ProRule" id="PRU00042"/>
    </source>
</evidence>
<evidence type="ECO:0000256" key="6">
    <source>
        <dbReference type="ARBA" id="ARBA00023125"/>
    </source>
</evidence>
<evidence type="ECO:0000256" key="3">
    <source>
        <dbReference type="ARBA" id="ARBA00022737"/>
    </source>
</evidence>
<evidence type="ECO:0000256" key="5">
    <source>
        <dbReference type="ARBA" id="ARBA00022833"/>
    </source>
</evidence>
<dbReference type="GO" id="GO:0005634">
    <property type="term" value="C:nucleus"/>
    <property type="evidence" value="ECO:0007669"/>
    <property type="project" value="UniProtKB-SubCell"/>
</dbReference>
<keyword evidence="2" id="KW-0479">Metal-binding</keyword>
<evidence type="ECO:0000256" key="1">
    <source>
        <dbReference type="ARBA" id="ARBA00004123"/>
    </source>
</evidence>
<keyword evidence="5" id="KW-0862">Zinc</keyword>